<protein>
    <submittedName>
        <fullName evidence="1">Uncharacterized protein</fullName>
    </submittedName>
</protein>
<sequence>MPSKSQLVYSCNKVTHALATKGKISHKYPS</sequence>
<dbReference type="AlphaFoldDB" id="A0A2P2PEE5"/>
<evidence type="ECO:0000313" key="1">
    <source>
        <dbReference type="EMBL" id="MBX53118.1"/>
    </source>
</evidence>
<organism evidence="1">
    <name type="scientific">Rhizophora mucronata</name>
    <name type="common">Asiatic mangrove</name>
    <dbReference type="NCBI Taxonomy" id="61149"/>
    <lineage>
        <taxon>Eukaryota</taxon>
        <taxon>Viridiplantae</taxon>
        <taxon>Streptophyta</taxon>
        <taxon>Embryophyta</taxon>
        <taxon>Tracheophyta</taxon>
        <taxon>Spermatophyta</taxon>
        <taxon>Magnoliopsida</taxon>
        <taxon>eudicotyledons</taxon>
        <taxon>Gunneridae</taxon>
        <taxon>Pentapetalae</taxon>
        <taxon>rosids</taxon>
        <taxon>fabids</taxon>
        <taxon>Malpighiales</taxon>
        <taxon>Rhizophoraceae</taxon>
        <taxon>Rhizophora</taxon>
    </lineage>
</organism>
<dbReference type="EMBL" id="GGEC01072634">
    <property type="protein sequence ID" value="MBX53118.1"/>
    <property type="molecule type" value="Transcribed_RNA"/>
</dbReference>
<reference evidence="1" key="1">
    <citation type="submission" date="2018-02" db="EMBL/GenBank/DDBJ databases">
        <title>Rhizophora mucronata_Transcriptome.</title>
        <authorList>
            <person name="Meera S.P."/>
            <person name="Sreeshan A."/>
            <person name="Augustine A."/>
        </authorList>
    </citation>
    <scope>NUCLEOTIDE SEQUENCE</scope>
    <source>
        <tissue evidence="1">Leaf</tissue>
    </source>
</reference>
<accession>A0A2P2PEE5</accession>
<name>A0A2P2PEE5_RHIMU</name>
<proteinExistence type="predicted"/>